<evidence type="ECO:0000256" key="2">
    <source>
        <dbReference type="ARBA" id="ARBA00022525"/>
    </source>
</evidence>
<dbReference type="PANTHER" id="PTHR22923:SF62">
    <property type="entry name" value="CVP18"/>
    <property type="match status" value="1"/>
</dbReference>
<dbReference type="PROSITE" id="PS50871">
    <property type="entry name" value="C1Q"/>
    <property type="match status" value="1"/>
</dbReference>
<protein>
    <recommendedName>
        <fullName evidence="4">C1q domain-containing protein</fullName>
    </recommendedName>
</protein>
<dbReference type="Gene3D" id="2.60.120.40">
    <property type="match status" value="1"/>
</dbReference>
<name>A0A7R9GCX4_9CRUS</name>
<sequence length="298" mass="32294">MRRASRYQTGRIPGTFPLIQKAALTTFRPNPDDTEELGSKHMNGNLHHRRRNLNVSAILTSSSKSSASWAHLVPKRSSGDADLLSPLSDPKPLSISSIVAMCSKSYRMGNASMTSTSSRQLGAIAFNVQRSSQFKQLGASVTYDHVVLPHPSVDLDTGVFTAPEPGVYLLGAEFWCWRGAECRTSLVLNQIGVRTGKAMAGNNHQQVSMSTIVKMNQGDIVSVILNSGWMYSDSKDKWIQFYGIKNPGSPTGFGCPPTYKGSSVLVTKTPGFPTPACPETPSIASVARFKILTTVQNN</sequence>
<keyword evidence="2" id="KW-0964">Secreted</keyword>
<accession>A0A7R9GCX4</accession>
<dbReference type="InterPro" id="IPR001073">
    <property type="entry name" value="C1q_dom"/>
</dbReference>
<evidence type="ECO:0000259" key="4">
    <source>
        <dbReference type="PROSITE" id="PS50871"/>
    </source>
</evidence>
<evidence type="ECO:0000313" key="6">
    <source>
        <dbReference type="Proteomes" id="UP000678499"/>
    </source>
</evidence>
<dbReference type="EMBL" id="OA883108">
    <property type="protein sequence ID" value="CAD7277961.1"/>
    <property type="molecule type" value="Genomic_DNA"/>
</dbReference>
<organism evidence="5">
    <name type="scientific">Notodromas monacha</name>
    <dbReference type="NCBI Taxonomy" id="399045"/>
    <lineage>
        <taxon>Eukaryota</taxon>
        <taxon>Metazoa</taxon>
        <taxon>Ecdysozoa</taxon>
        <taxon>Arthropoda</taxon>
        <taxon>Crustacea</taxon>
        <taxon>Oligostraca</taxon>
        <taxon>Ostracoda</taxon>
        <taxon>Podocopa</taxon>
        <taxon>Podocopida</taxon>
        <taxon>Cypridocopina</taxon>
        <taxon>Cypridoidea</taxon>
        <taxon>Cyprididae</taxon>
        <taxon>Notodromas</taxon>
    </lineage>
</organism>
<keyword evidence="3" id="KW-0732">Signal</keyword>
<gene>
    <name evidence="5" type="ORF">NMOB1V02_LOCUS5677</name>
</gene>
<dbReference type="EMBL" id="CAJPEX010001071">
    <property type="protein sequence ID" value="CAG0918113.1"/>
    <property type="molecule type" value="Genomic_DNA"/>
</dbReference>
<keyword evidence="6" id="KW-1185">Reference proteome</keyword>
<comment type="subcellular location">
    <subcellularLocation>
        <location evidence="1">Secreted</location>
    </subcellularLocation>
</comment>
<evidence type="ECO:0000256" key="1">
    <source>
        <dbReference type="ARBA" id="ARBA00004613"/>
    </source>
</evidence>
<dbReference type="GO" id="GO:0005615">
    <property type="term" value="C:extracellular space"/>
    <property type="evidence" value="ECO:0007669"/>
    <property type="project" value="TreeGrafter"/>
</dbReference>
<dbReference type="SUPFAM" id="SSF49842">
    <property type="entry name" value="TNF-like"/>
    <property type="match status" value="1"/>
</dbReference>
<feature type="domain" description="C1q" evidence="4">
    <location>
        <begin position="119"/>
        <end position="252"/>
    </location>
</feature>
<dbReference type="OrthoDB" id="6080680at2759"/>
<evidence type="ECO:0000313" key="5">
    <source>
        <dbReference type="EMBL" id="CAD7277961.1"/>
    </source>
</evidence>
<dbReference type="InterPro" id="IPR008983">
    <property type="entry name" value="Tumour_necrosis_fac-like_dom"/>
</dbReference>
<evidence type="ECO:0000256" key="3">
    <source>
        <dbReference type="ARBA" id="ARBA00022729"/>
    </source>
</evidence>
<dbReference type="Proteomes" id="UP000678499">
    <property type="component" value="Unassembled WGS sequence"/>
</dbReference>
<dbReference type="Pfam" id="PF00386">
    <property type="entry name" value="C1q"/>
    <property type="match status" value="1"/>
</dbReference>
<dbReference type="InterPro" id="IPR050822">
    <property type="entry name" value="Cerebellin_Synaptic_Org"/>
</dbReference>
<dbReference type="PANTHER" id="PTHR22923">
    <property type="entry name" value="CEREBELLIN-RELATED"/>
    <property type="match status" value="1"/>
</dbReference>
<dbReference type="AlphaFoldDB" id="A0A7R9GCX4"/>
<dbReference type="SMART" id="SM00110">
    <property type="entry name" value="C1Q"/>
    <property type="match status" value="1"/>
</dbReference>
<reference evidence="5" key="1">
    <citation type="submission" date="2020-11" db="EMBL/GenBank/DDBJ databases">
        <authorList>
            <person name="Tran Van P."/>
        </authorList>
    </citation>
    <scope>NUCLEOTIDE SEQUENCE</scope>
</reference>
<proteinExistence type="predicted"/>